<accession>A0A067T7J3</accession>
<evidence type="ECO:0008006" key="7">
    <source>
        <dbReference type="Google" id="ProtNLM"/>
    </source>
</evidence>
<sequence>MDARVFPQADGSVTLPETVDFHRKHNPYSSLYIFSEDGKPDVTNVTQLEFGRAADRVAHHLRPARNGPDGQVVAFVALSDTLLYQAVTIGIMRAGMIPYPMSPRNTAAAIIKLMRDTASHRLLTTRETLRPLIDEIASVLAAENYTLSVEEVPPLAEIFPKLGNEKLEDPFEPYPTAPRPPLDDTMLYLHSSGSTGLPKTIRHTFRTITHWASFPPITESRDHRPPLKMGGQALPAFHTLGIILQVLCGLYGMVPIGLYPPIATTPTSQPMIPTPGNILDHVVRSGCNSVMVIPALLQIWAQDKKAVEILAGLHFTAYSGGSVPSKLGNFMTESGVLITPVYGATEFGAPTHFFRKEGDEKDWEYLAFSDIARIRWDPQGDGTYESQFLVFHQVSVENLSDVKGYATSDLWVPHPTKPYFWKIVGRRDDVIVHTSGEKTVPAPIEDILMSNPHIMGVVMFGRERDQAGVLIELKPTYAIDPKNEKDLIAARNSLWPIVEEANKVAPAFSRIFKEMILVSSPAKPLPRAGKGTIMRKAALAAYDAEINEIYAKVEATVNVDSVLPPASWEKGDTEAWLKAQVEDIHSGKSFTVTDDLFEQGMDSLGATILRRRVVGAMQSPETKAAARLVSQTTIYTHSSIEKLAAFLVGIIADPDNFVLSSSRTEAIELMITKYATGLSEPIHLDKSVAPPVDGAVVLLTGSTGNLGAQLLESLLKDPRVKTVYTLDRPKSGSKSIAERQAQRFADKGFNASVLNCSRLIPLEGETSHRNLGLKAAVYDELRNSVTTIIHNAWRLDFNMSLSTFEPNVQGTRNIVDLARAALYAPYLKLLFTSSVSSAFSWDKTQGAYPEEVLTNPLYAVGNGYGESKYVSERILAQSGVQATSFRIGQITGGYPNGAWATTDWVPILVKSSIRLGAFPSAAGLASWLPMDAVAQTILDVAWSADPSPAALNVVHPQPVSWDTVISSISEALVQEGVTPTKLPVVDFKTWFAQLETYSSNPSEEVLREIPAIKLLDFFRGTVQMDEAIRQQGVEDVELGGLASFSTEKAKAVSQTMKTLPPIAQSDALMWVRYWKGVEFI</sequence>
<dbReference type="SUPFAM" id="SSF51735">
    <property type="entry name" value="NAD(P)-binding Rossmann-fold domains"/>
    <property type="match status" value="1"/>
</dbReference>
<organism evidence="5 6">
    <name type="scientific">Galerina marginata (strain CBS 339.88)</name>
    <dbReference type="NCBI Taxonomy" id="685588"/>
    <lineage>
        <taxon>Eukaryota</taxon>
        <taxon>Fungi</taxon>
        <taxon>Dikarya</taxon>
        <taxon>Basidiomycota</taxon>
        <taxon>Agaricomycotina</taxon>
        <taxon>Agaricomycetes</taxon>
        <taxon>Agaricomycetidae</taxon>
        <taxon>Agaricales</taxon>
        <taxon>Agaricineae</taxon>
        <taxon>Strophariaceae</taxon>
        <taxon>Galerina</taxon>
    </lineage>
</organism>
<dbReference type="InterPro" id="IPR013120">
    <property type="entry name" value="FAR_NAD-bd"/>
</dbReference>
<dbReference type="AlphaFoldDB" id="A0A067T7J3"/>
<dbReference type="InterPro" id="IPR036736">
    <property type="entry name" value="ACP-like_sf"/>
</dbReference>
<dbReference type="InterPro" id="IPR051414">
    <property type="entry name" value="Adenylate-forming_Reductase"/>
</dbReference>
<dbReference type="Pfam" id="PF00501">
    <property type="entry name" value="AMP-binding"/>
    <property type="match status" value="1"/>
</dbReference>
<keyword evidence="6" id="KW-1185">Reference proteome</keyword>
<dbReference type="InterPro" id="IPR036291">
    <property type="entry name" value="NAD(P)-bd_dom_sf"/>
</dbReference>
<proteinExistence type="predicted"/>
<dbReference type="Pfam" id="PF07993">
    <property type="entry name" value="NAD_binding_4"/>
    <property type="match status" value="1"/>
</dbReference>
<dbReference type="Gene3D" id="3.40.50.12780">
    <property type="entry name" value="N-terminal domain of ligase-like"/>
    <property type="match status" value="1"/>
</dbReference>
<dbReference type="OrthoDB" id="429813at2759"/>
<dbReference type="InterPro" id="IPR000873">
    <property type="entry name" value="AMP-dep_synth/lig_dom"/>
</dbReference>
<reference evidence="6" key="1">
    <citation type="journal article" date="2014" name="Proc. Natl. Acad. Sci. U.S.A.">
        <title>Extensive sampling of basidiomycete genomes demonstrates inadequacy of the white-rot/brown-rot paradigm for wood decay fungi.</title>
        <authorList>
            <person name="Riley R."/>
            <person name="Salamov A.A."/>
            <person name="Brown D.W."/>
            <person name="Nagy L.G."/>
            <person name="Floudas D."/>
            <person name="Held B.W."/>
            <person name="Levasseur A."/>
            <person name="Lombard V."/>
            <person name="Morin E."/>
            <person name="Otillar R."/>
            <person name="Lindquist E.A."/>
            <person name="Sun H."/>
            <person name="LaButti K.M."/>
            <person name="Schmutz J."/>
            <person name="Jabbour D."/>
            <person name="Luo H."/>
            <person name="Baker S.E."/>
            <person name="Pisabarro A.G."/>
            <person name="Walton J.D."/>
            <person name="Blanchette R.A."/>
            <person name="Henrissat B."/>
            <person name="Martin F."/>
            <person name="Cullen D."/>
            <person name="Hibbett D.S."/>
            <person name="Grigoriev I.V."/>
        </authorList>
    </citation>
    <scope>NUCLEOTIDE SEQUENCE [LARGE SCALE GENOMIC DNA]</scope>
    <source>
        <strain evidence="6">CBS 339.88</strain>
    </source>
</reference>
<feature type="domain" description="AMP-dependent synthetase/ligase" evidence="3">
    <location>
        <begin position="44"/>
        <end position="360"/>
    </location>
</feature>
<evidence type="ECO:0000313" key="6">
    <source>
        <dbReference type="Proteomes" id="UP000027222"/>
    </source>
</evidence>
<dbReference type="PROSITE" id="PS00455">
    <property type="entry name" value="AMP_BINDING"/>
    <property type="match status" value="1"/>
</dbReference>
<dbReference type="Gene3D" id="3.40.50.720">
    <property type="entry name" value="NAD(P)-binding Rossmann-like Domain"/>
    <property type="match status" value="1"/>
</dbReference>
<dbReference type="PANTHER" id="PTHR43439:SF2">
    <property type="entry name" value="ENZYME, PUTATIVE (JCVI)-RELATED"/>
    <property type="match status" value="1"/>
</dbReference>
<dbReference type="SUPFAM" id="SSF56801">
    <property type="entry name" value="Acetyl-CoA synthetase-like"/>
    <property type="match status" value="1"/>
</dbReference>
<evidence type="ECO:0000259" key="3">
    <source>
        <dbReference type="Pfam" id="PF00501"/>
    </source>
</evidence>
<protein>
    <recommendedName>
        <fullName evidence="7">Carrier domain-containing protein</fullName>
    </recommendedName>
</protein>
<dbReference type="Pfam" id="PF23562">
    <property type="entry name" value="AMP-binding_C_3"/>
    <property type="match status" value="1"/>
</dbReference>
<dbReference type="Proteomes" id="UP000027222">
    <property type="component" value="Unassembled WGS sequence"/>
</dbReference>
<feature type="domain" description="Thioester reductase (TE)" evidence="4">
    <location>
        <begin position="699"/>
        <end position="937"/>
    </location>
</feature>
<gene>
    <name evidence="5" type="ORF">GALMADRAFT_1363110</name>
</gene>
<evidence type="ECO:0000256" key="2">
    <source>
        <dbReference type="ARBA" id="ARBA00022553"/>
    </source>
</evidence>
<dbReference type="InterPro" id="IPR042099">
    <property type="entry name" value="ANL_N_sf"/>
</dbReference>
<keyword evidence="2" id="KW-0597">Phosphoprotein</keyword>
<dbReference type="PANTHER" id="PTHR43439">
    <property type="entry name" value="PHENYLACETATE-COENZYME A LIGASE"/>
    <property type="match status" value="1"/>
</dbReference>
<evidence type="ECO:0000313" key="5">
    <source>
        <dbReference type="EMBL" id="KDR79170.1"/>
    </source>
</evidence>
<name>A0A067T7J3_GALM3</name>
<evidence type="ECO:0000256" key="1">
    <source>
        <dbReference type="ARBA" id="ARBA00022450"/>
    </source>
</evidence>
<keyword evidence="1" id="KW-0596">Phosphopantetheine</keyword>
<dbReference type="InterPro" id="IPR020845">
    <property type="entry name" value="AMP-binding_CS"/>
</dbReference>
<dbReference type="Gene3D" id="1.10.1200.10">
    <property type="entry name" value="ACP-like"/>
    <property type="match status" value="1"/>
</dbReference>
<dbReference type="EMBL" id="KL142373">
    <property type="protein sequence ID" value="KDR79170.1"/>
    <property type="molecule type" value="Genomic_DNA"/>
</dbReference>
<evidence type="ECO:0000259" key="4">
    <source>
        <dbReference type="Pfam" id="PF07993"/>
    </source>
</evidence>
<dbReference type="HOGENOM" id="CLU_002220_1_0_1"/>
<dbReference type="STRING" id="685588.A0A067T7J3"/>